<reference evidence="2 3" key="2">
    <citation type="submission" date="2019-01" db="EMBL/GenBank/DDBJ databases">
        <title>A chromosome length genome reference of the Java medaka (oryzias javanicus).</title>
        <authorList>
            <person name="Herpin A."/>
            <person name="Takehana Y."/>
            <person name="Naruse K."/>
            <person name="Ansai S."/>
            <person name="Kawaguchi M."/>
        </authorList>
    </citation>
    <scope>NUCLEOTIDE SEQUENCE [LARGE SCALE GENOMIC DNA]</scope>
    <source>
        <strain evidence="2">RS831</strain>
        <tissue evidence="2">Whole body</tissue>
    </source>
</reference>
<gene>
    <name evidence="2" type="ORF">OJAV_G00035600</name>
</gene>
<proteinExistence type="predicted"/>
<dbReference type="Proteomes" id="UP000283210">
    <property type="component" value="Chromosome 4"/>
</dbReference>
<dbReference type="EMBL" id="CM012440">
    <property type="protein sequence ID" value="RVE73872.1"/>
    <property type="molecule type" value="Genomic_DNA"/>
</dbReference>
<accession>A0A3S2PHJ3</accession>
<evidence type="ECO:0000313" key="2">
    <source>
        <dbReference type="EMBL" id="RVE73872.1"/>
    </source>
</evidence>
<dbReference type="AlphaFoldDB" id="A0A3S2PHJ3"/>
<protein>
    <submittedName>
        <fullName evidence="2">Uncharacterized protein</fullName>
    </submittedName>
</protein>
<name>A0A3S2PHJ3_ORYJA</name>
<feature type="region of interest" description="Disordered" evidence="1">
    <location>
        <begin position="1"/>
        <end position="52"/>
    </location>
</feature>
<feature type="compositionally biased region" description="Polar residues" evidence="1">
    <location>
        <begin position="1"/>
        <end position="10"/>
    </location>
</feature>
<evidence type="ECO:0000256" key="1">
    <source>
        <dbReference type="SAM" id="MobiDB-lite"/>
    </source>
</evidence>
<sequence>MGSLAGSSHGPSVASRGPMELAGASQSSSRVGRAGQPSQKRGRFSGLHKSSSHQRIWQSAIDLKEINAPLWVAGACPIHCLAQPGQLAGRGGCRSAGRHNPIEEDLDVRCSV</sequence>
<organism evidence="2 3">
    <name type="scientific">Oryzias javanicus</name>
    <name type="common">Javanese ricefish</name>
    <name type="synonym">Aplocheilus javanicus</name>
    <dbReference type="NCBI Taxonomy" id="123683"/>
    <lineage>
        <taxon>Eukaryota</taxon>
        <taxon>Metazoa</taxon>
        <taxon>Chordata</taxon>
        <taxon>Craniata</taxon>
        <taxon>Vertebrata</taxon>
        <taxon>Euteleostomi</taxon>
        <taxon>Actinopterygii</taxon>
        <taxon>Neopterygii</taxon>
        <taxon>Teleostei</taxon>
        <taxon>Neoteleostei</taxon>
        <taxon>Acanthomorphata</taxon>
        <taxon>Ovalentaria</taxon>
        <taxon>Atherinomorphae</taxon>
        <taxon>Beloniformes</taxon>
        <taxon>Adrianichthyidae</taxon>
        <taxon>Oryziinae</taxon>
        <taxon>Oryzias</taxon>
    </lineage>
</organism>
<evidence type="ECO:0000313" key="3">
    <source>
        <dbReference type="Proteomes" id="UP000283210"/>
    </source>
</evidence>
<reference evidence="2 3" key="1">
    <citation type="submission" date="2018-11" db="EMBL/GenBank/DDBJ databases">
        <authorList>
            <person name="Lopez-Roques C."/>
            <person name="Donnadieu C."/>
            <person name="Bouchez O."/>
            <person name="Klopp C."/>
            <person name="Cabau C."/>
            <person name="Zahm M."/>
        </authorList>
    </citation>
    <scope>NUCLEOTIDE SEQUENCE [LARGE SCALE GENOMIC DNA]</scope>
    <source>
        <strain evidence="2">RS831</strain>
        <tissue evidence="2">Whole body</tissue>
    </source>
</reference>
<keyword evidence="3" id="KW-1185">Reference proteome</keyword>